<gene>
    <name evidence="2" type="ORF">ARMGADRAFT_1037955</name>
</gene>
<keyword evidence="3" id="KW-1185">Reference proteome</keyword>
<sequence>MASSIGYTLSQFPEPSPLNETSKLGCKGIYNSYAMPPETVATVTSDVNSMNSTTPTASRGTTPLPPASDTSVPSTSNSSVPLDHPTSSTMEMLQALLANHTLPPEVLAHFHNILRSTLHRALLYTVPPTAGVHQDRVKALAELYSIMAGLGTSLTFLFALSENIRAKEVQSMERKKMQMKEMDKCHIITQKNILDVLGRLL</sequence>
<dbReference type="AlphaFoldDB" id="A0A2H3CJS7"/>
<evidence type="ECO:0000313" key="3">
    <source>
        <dbReference type="Proteomes" id="UP000217790"/>
    </source>
</evidence>
<evidence type="ECO:0000256" key="1">
    <source>
        <dbReference type="SAM" id="MobiDB-lite"/>
    </source>
</evidence>
<reference evidence="3" key="1">
    <citation type="journal article" date="2017" name="Nat. Ecol. Evol.">
        <title>Genome expansion and lineage-specific genetic innovations in the forest pathogenic fungi Armillaria.</title>
        <authorList>
            <person name="Sipos G."/>
            <person name="Prasanna A.N."/>
            <person name="Walter M.C."/>
            <person name="O'Connor E."/>
            <person name="Balint B."/>
            <person name="Krizsan K."/>
            <person name="Kiss B."/>
            <person name="Hess J."/>
            <person name="Varga T."/>
            <person name="Slot J."/>
            <person name="Riley R."/>
            <person name="Boka B."/>
            <person name="Rigling D."/>
            <person name="Barry K."/>
            <person name="Lee J."/>
            <person name="Mihaltcheva S."/>
            <person name="LaButti K."/>
            <person name="Lipzen A."/>
            <person name="Waldron R."/>
            <person name="Moloney N.M."/>
            <person name="Sperisen C."/>
            <person name="Kredics L."/>
            <person name="Vagvoelgyi C."/>
            <person name="Patrignani A."/>
            <person name="Fitzpatrick D."/>
            <person name="Nagy I."/>
            <person name="Doyle S."/>
            <person name="Anderson J.B."/>
            <person name="Grigoriev I.V."/>
            <person name="Gueldener U."/>
            <person name="Muensterkoetter M."/>
            <person name="Nagy L.G."/>
        </authorList>
    </citation>
    <scope>NUCLEOTIDE SEQUENCE [LARGE SCALE GENOMIC DNA]</scope>
    <source>
        <strain evidence="3">Ar21-2</strain>
    </source>
</reference>
<name>A0A2H3CJS7_ARMGA</name>
<accession>A0A2H3CJS7</accession>
<dbReference type="OrthoDB" id="3101184at2759"/>
<feature type="compositionally biased region" description="Polar residues" evidence="1">
    <location>
        <begin position="47"/>
        <end position="61"/>
    </location>
</feature>
<evidence type="ECO:0000313" key="2">
    <source>
        <dbReference type="EMBL" id="PBK83339.1"/>
    </source>
</evidence>
<organism evidence="2 3">
    <name type="scientific">Armillaria gallica</name>
    <name type="common">Bulbous honey fungus</name>
    <name type="synonym">Armillaria bulbosa</name>
    <dbReference type="NCBI Taxonomy" id="47427"/>
    <lineage>
        <taxon>Eukaryota</taxon>
        <taxon>Fungi</taxon>
        <taxon>Dikarya</taxon>
        <taxon>Basidiomycota</taxon>
        <taxon>Agaricomycotina</taxon>
        <taxon>Agaricomycetes</taxon>
        <taxon>Agaricomycetidae</taxon>
        <taxon>Agaricales</taxon>
        <taxon>Marasmiineae</taxon>
        <taxon>Physalacriaceae</taxon>
        <taxon>Armillaria</taxon>
    </lineage>
</organism>
<dbReference type="EMBL" id="KZ293707">
    <property type="protein sequence ID" value="PBK83339.1"/>
    <property type="molecule type" value="Genomic_DNA"/>
</dbReference>
<proteinExistence type="predicted"/>
<dbReference type="InParanoid" id="A0A2H3CJS7"/>
<dbReference type="Proteomes" id="UP000217790">
    <property type="component" value="Unassembled WGS sequence"/>
</dbReference>
<feature type="region of interest" description="Disordered" evidence="1">
    <location>
        <begin position="47"/>
        <end position="86"/>
    </location>
</feature>
<protein>
    <submittedName>
        <fullName evidence="2">Uncharacterized protein</fullName>
    </submittedName>
</protein>
<feature type="compositionally biased region" description="Low complexity" evidence="1">
    <location>
        <begin position="68"/>
        <end position="81"/>
    </location>
</feature>